<feature type="transmembrane region" description="Helical" evidence="7">
    <location>
        <begin position="203"/>
        <end position="224"/>
    </location>
</feature>
<keyword evidence="10" id="KW-1185">Reference proteome</keyword>
<dbReference type="Proteomes" id="UP001321760">
    <property type="component" value="Unassembled WGS sequence"/>
</dbReference>
<reference evidence="9" key="1">
    <citation type="journal article" date="2023" name="Mol. Phylogenet. Evol.">
        <title>Genome-scale phylogeny and comparative genomics of the fungal order Sordariales.</title>
        <authorList>
            <person name="Hensen N."/>
            <person name="Bonometti L."/>
            <person name="Westerberg I."/>
            <person name="Brannstrom I.O."/>
            <person name="Guillou S."/>
            <person name="Cros-Aarteil S."/>
            <person name="Calhoun S."/>
            <person name="Haridas S."/>
            <person name="Kuo A."/>
            <person name="Mondo S."/>
            <person name="Pangilinan J."/>
            <person name="Riley R."/>
            <person name="LaButti K."/>
            <person name="Andreopoulos B."/>
            <person name="Lipzen A."/>
            <person name="Chen C."/>
            <person name="Yan M."/>
            <person name="Daum C."/>
            <person name="Ng V."/>
            <person name="Clum A."/>
            <person name="Steindorff A."/>
            <person name="Ohm R.A."/>
            <person name="Martin F."/>
            <person name="Silar P."/>
            <person name="Natvig D.O."/>
            <person name="Lalanne C."/>
            <person name="Gautier V."/>
            <person name="Ament-Velasquez S.L."/>
            <person name="Kruys A."/>
            <person name="Hutchinson M.I."/>
            <person name="Powell A.J."/>
            <person name="Barry K."/>
            <person name="Miller A.N."/>
            <person name="Grigoriev I.V."/>
            <person name="Debuchy R."/>
            <person name="Gladieux P."/>
            <person name="Hiltunen Thoren M."/>
            <person name="Johannesson H."/>
        </authorList>
    </citation>
    <scope>NUCLEOTIDE SEQUENCE</scope>
    <source>
        <strain evidence="9">PSN243</strain>
    </source>
</reference>
<feature type="transmembrane region" description="Helical" evidence="7">
    <location>
        <begin position="236"/>
        <end position="261"/>
    </location>
</feature>
<feature type="transmembrane region" description="Helical" evidence="7">
    <location>
        <begin position="122"/>
        <end position="149"/>
    </location>
</feature>
<feature type="compositionally biased region" description="Polar residues" evidence="6">
    <location>
        <begin position="278"/>
        <end position="295"/>
    </location>
</feature>
<reference evidence="9" key="2">
    <citation type="submission" date="2023-05" db="EMBL/GenBank/DDBJ databases">
        <authorList>
            <consortium name="Lawrence Berkeley National Laboratory"/>
            <person name="Steindorff A."/>
            <person name="Hensen N."/>
            <person name="Bonometti L."/>
            <person name="Westerberg I."/>
            <person name="Brannstrom I.O."/>
            <person name="Guillou S."/>
            <person name="Cros-Aarteil S."/>
            <person name="Calhoun S."/>
            <person name="Haridas S."/>
            <person name="Kuo A."/>
            <person name="Mondo S."/>
            <person name="Pangilinan J."/>
            <person name="Riley R."/>
            <person name="Labutti K."/>
            <person name="Andreopoulos B."/>
            <person name="Lipzen A."/>
            <person name="Chen C."/>
            <person name="Yanf M."/>
            <person name="Daum C."/>
            <person name="Ng V."/>
            <person name="Clum A."/>
            <person name="Ohm R."/>
            <person name="Martin F."/>
            <person name="Silar P."/>
            <person name="Natvig D."/>
            <person name="Lalanne C."/>
            <person name="Gautier V."/>
            <person name="Ament-Velasquez S.L."/>
            <person name="Kruys A."/>
            <person name="Hutchinson M.I."/>
            <person name="Powell A.J."/>
            <person name="Barry K."/>
            <person name="Miller A.N."/>
            <person name="Grigoriev I.V."/>
            <person name="Debuchy R."/>
            <person name="Gladieux P."/>
            <person name="Thoren M.H."/>
            <person name="Johannesson H."/>
        </authorList>
    </citation>
    <scope>NUCLEOTIDE SEQUENCE</scope>
    <source>
        <strain evidence="9">PSN243</strain>
    </source>
</reference>
<evidence type="ECO:0000256" key="2">
    <source>
        <dbReference type="ARBA" id="ARBA00022692"/>
    </source>
</evidence>
<evidence type="ECO:0000256" key="1">
    <source>
        <dbReference type="ARBA" id="ARBA00004141"/>
    </source>
</evidence>
<dbReference type="GO" id="GO:0016020">
    <property type="term" value="C:membrane"/>
    <property type="evidence" value="ECO:0007669"/>
    <property type="project" value="UniProtKB-SubCell"/>
</dbReference>
<proteinExistence type="inferred from homology"/>
<evidence type="ECO:0000256" key="5">
    <source>
        <dbReference type="ARBA" id="ARBA00038359"/>
    </source>
</evidence>
<dbReference type="InterPro" id="IPR049326">
    <property type="entry name" value="Rhodopsin_dom_fungi"/>
</dbReference>
<name>A0AAV9GBY8_9PEZI</name>
<dbReference type="AlphaFoldDB" id="A0AAV9GBY8"/>
<dbReference type="InterPro" id="IPR052337">
    <property type="entry name" value="SAT4-like"/>
</dbReference>
<accession>A0AAV9GBY8</accession>
<evidence type="ECO:0000256" key="3">
    <source>
        <dbReference type="ARBA" id="ARBA00022989"/>
    </source>
</evidence>
<dbReference type="Pfam" id="PF20684">
    <property type="entry name" value="Fung_rhodopsin"/>
    <property type="match status" value="1"/>
</dbReference>
<feature type="transmembrane region" description="Helical" evidence="7">
    <location>
        <begin position="6"/>
        <end position="30"/>
    </location>
</feature>
<keyword evidence="4 7" id="KW-0472">Membrane</keyword>
<evidence type="ECO:0000259" key="8">
    <source>
        <dbReference type="Pfam" id="PF20684"/>
    </source>
</evidence>
<evidence type="ECO:0000256" key="7">
    <source>
        <dbReference type="SAM" id="Phobius"/>
    </source>
</evidence>
<keyword evidence="2 7" id="KW-0812">Transmembrane</keyword>
<evidence type="ECO:0000256" key="4">
    <source>
        <dbReference type="ARBA" id="ARBA00023136"/>
    </source>
</evidence>
<sequence>MAWAAAGIGAFALAVVLVTLSTVFVILRFVSRRRIRNIWGASDWFMLVTLTFAFASAATVGAFAANGMGYHMVDLSPGKMPSFAKVTYVAGIVTNTSIALTKLSVLLLLLDVFVMFWYRKATYIILSLASCYLVWVFISNTLSCLPVHAFWDLTIPESERWCMPMKPKYLADTTVNAALDIAIFCLPLPLLRTLTLPWKQKMWLGLVFTLGFIVVIASLLRFQFLDFQVLMRDPTWAAVTISSWANVEINLAIILACIPTLRPLIAKLYPRLVEPTISPGTSQDGGSSRPPTLSTPAWRPKERQEC</sequence>
<comment type="similarity">
    <text evidence="5">Belongs to the SAT4 family.</text>
</comment>
<organism evidence="9 10">
    <name type="scientific">Podospora aff. communis PSN243</name>
    <dbReference type="NCBI Taxonomy" id="3040156"/>
    <lineage>
        <taxon>Eukaryota</taxon>
        <taxon>Fungi</taxon>
        <taxon>Dikarya</taxon>
        <taxon>Ascomycota</taxon>
        <taxon>Pezizomycotina</taxon>
        <taxon>Sordariomycetes</taxon>
        <taxon>Sordariomycetidae</taxon>
        <taxon>Sordariales</taxon>
        <taxon>Podosporaceae</taxon>
        <taxon>Podospora</taxon>
    </lineage>
</organism>
<feature type="transmembrane region" description="Helical" evidence="7">
    <location>
        <begin position="86"/>
        <end position="110"/>
    </location>
</feature>
<keyword evidence="3 7" id="KW-1133">Transmembrane helix</keyword>
<feature type="region of interest" description="Disordered" evidence="6">
    <location>
        <begin position="278"/>
        <end position="306"/>
    </location>
</feature>
<comment type="caution">
    <text evidence="9">The sequence shown here is derived from an EMBL/GenBank/DDBJ whole genome shotgun (WGS) entry which is preliminary data.</text>
</comment>
<feature type="transmembrane region" description="Helical" evidence="7">
    <location>
        <begin position="169"/>
        <end position="191"/>
    </location>
</feature>
<evidence type="ECO:0000313" key="10">
    <source>
        <dbReference type="Proteomes" id="UP001321760"/>
    </source>
</evidence>
<evidence type="ECO:0000256" key="6">
    <source>
        <dbReference type="SAM" id="MobiDB-lite"/>
    </source>
</evidence>
<dbReference type="PANTHER" id="PTHR33048">
    <property type="entry name" value="PTH11-LIKE INTEGRAL MEMBRANE PROTEIN (AFU_ORTHOLOGUE AFUA_5G11245)"/>
    <property type="match status" value="1"/>
</dbReference>
<dbReference type="EMBL" id="MU865965">
    <property type="protein sequence ID" value="KAK4445440.1"/>
    <property type="molecule type" value="Genomic_DNA"/>
</dbReference>
<dbReference type="PANTHER" id="PTHR33048:SF47">
    <property type="entry name" value="INTEGRAL MEMBRANE PROTEIN-RELATED"/>
    <property type="match status" value="1"/>
</dbReference>
<protein>
    <recommendedName>
        <fullName evidence="8">Rhodopsin domain-containing protein</fullName>
    </recommendedName>
</protein>
<feature type="domain" description="Rhodopsin" evidence="8">
    <location>
        <begin position="27"/>
        <end position="266"/>
    </location>
</feature>
<comment type="subcellular location">
    <subcellularLocation>
        <location evidence="1">Membrane</location>
        <topology evidence="1">Multi-pass membrane protein</topology>
    </subcellularLocation>
</comment>
<gene>
    <name evidence="9" type="ORF">QBC34DRAFT_472333</name>
</gene>
<feature type="transmembrane region" description="Helical" evidence="7">
    <location>
        <begin position="42"/>
        <end position="66"/>
    </location>
</feature>
<evidence type="ECO:0000313" key="9">
    <source>
        <dbReference type="EMBL" id="KAK4445440.1"/>
    </source>
</evidence>